<proteinExistence type="predicted"/>
<dbReference type="Proteomes" id="UP001469553">
    <property type="component" value="Unassembled WGS sequence"/>
</dbReference>
<gene>
    <name evidence="1" type="ORF">AMECASPLE_026716</name>
</gene>
<evidence type="ECO:0000313" key="1">
    <source>
        <dbReference type="EMBL" id="MEQ2296641.1"/>
    </source>
</evidence>
<protein>
    <submittedName>
        <fullName evidence="1">Uncharacterized protein</fullName>
    </submittedName>
</protein>
<sequence>MCRLTPGGCAPGAGPLSGHYLGSDISRGVRSLDSWLDLHRRLPAGPVGSSLQLPGASALWLLGGSPWILSCFPLGGGSLCTVGPLDIYGSDLLRICPRSRGAGLWLLTLAITYFYGETLYTQARSYSDPQEL</sequence>
<reference evidence="1 2" key="1">
    <citation type="submission" date="2021-06" db="EMBL/GenBank/DDBJ databases">
        <authorList>
            <person name="Palmer J.M."/>
        </authorList>
    </citation>
    <scope>NUCLEOTIDE SEQUENCE [LARGE SCALE GENOMIC DNA]</scope>
    <source>
        <strain evidence="1 2">AS_MEX2019</strain>
        <tissue evidence="1">Muscle</tissue>
    </source>
</reference>
<organism evidence="1 2">
    <name type="scientific">Ameca splendens</name>
    <dbReference type="NCBI Taxonomy" id="208324"/>
    <lineage>
        <taxon>Eukaryota</taxon>
        <taxon>Metazoa</taxon>
        <taxon>Chordata</taxon>
        <taxon>Craniata</taxon>
        <taxon>Vertebrata</taxon>
        <taxon>Euteleostomi</taxon>
        <taxon>Actinopterygii</taxon>
        <taxon>Neopterygii</taxon>
        <taxon>Teleostei</taxon>
        <taxon>Neoteleostei</taxon>
        <taxon>Acanthomorphata</taxon>
        <taxon>Ovalentaria</taxon>
        <taxon>Atherinomorphae</taxon>
        <taxon>Cyprinodontiformes</taxon>
        <taxon>Goodeidae</taxon>
        <taxon>Ameca</taxon>
    </lineage>
</organism>
<dbReference type="EMBL" id="JAHRIP010040379">
    <property type="protein sequence ID" value="MEQ2296641.1"/>
    <property type="molecule type" value="Genomic_DNA"/>
</dbReference>
<comment type="caution">
    <text evidence="1">The sequence shown here is derived from an EMBL/GenBank/DDBJ whole genome shotgun (WGS) entry which is preliminary data.</text>
</comment>
<name>A0ABV0YT62_9TELE</name>
<evidence type="ECO:0000313" key="2">
    <source>
        <dbReference type="Proteomes" id="UP001469553"/>
    </source>
</evidence>
<keyword evidence="2" id="KW-1185">Reference proteome</keyword>
<accession>A0ABV0YT62</accession>